<protein>
    <submittedName>
        <fullName evidence="1">Phage tail protein</fullName>
    </submittedName>
</protein>
<dbReference type="InterPro" id="IPR003458">
    <property type="entry name" value="Phage_T4_Gp38_tail_assem"/>
</dbReference>
<reference evidence="1 2" key="2">
    <citation type="submission" date="2017-10" db="EMBL/GenBank/DDBJ databases">
        <title>Rhizosphere-associated Pseudomonas modulate jasmonic acid/salicylic acid antagonism to induce systemic resistance to herbivores at the cost of susceptibility to pathogens.</title>
        <authorList>
            <person name="Haney C.H."/>
            <person name="Wiesmann C.L."/>
            <person name="Shapiro L.R."/>
            <person name="O'Sullivan L.R."/>
            <person name="Khorasani S."/>
            <person name="Melnyk R.A."/>
            <person name="Xiao L."/>
            <person name="Bush J."/>
            <person name="Carrillo J."/>
            <person name="Pierce N.E."/>
            <person name="Ausubel F.M."/>
        </authorList>
    </citation>
    <scope>NUCLEOTIDE SEQUENCE [LARGE SCALE GENOMIC DNA]</scope>
    <source>
        <strain evidence="1 2">CH229</strain>
    </source>
</reference>
<comment type="caution">
    <text evidence="1">The sequence shown here is derived from an EMBL/GenBank/DDBJ whole genome shotgun (WGS) entry which is preliminary data.</text>
</comment>
<dbReference type="AlphaFoldDB" id="A0A854X207"/>
<proteinExistence type="predicted"/>
<name>A0A854X207_PSEFL</name>
<evidence type="ECO:0000313" key="1">
    <source>
        <dbReference type="EMBL" id="PCM49714.1"/>
    </source>
</evidence>
<dbReference type="Proteomes" id="UP000218643">
    <property type="component" value="Unassembled WGS sequence"/>
</dbReference>
<dbReference type="RefSeq" id="WP_096795864.1">
    <property type="nucleotide sequence ID" value="NZ_NXHE01000010.1"/>
</dbReference>
<sequence length="192" mass="21760">MFNYLIDHLGCLTGPVEFDVTPGLGVQLPSNAIQLSFQLPAPESGRVWTLVNSVPRELIDRRGMVYRKDGGAQQIWTELGELPDTLTAQPWPGEFHIWRDNAWVLDEQARLASVRQQSLGQRDALLRDAVLRIAPLQYAEDIGDASHDEQLLLIEWKLYSVELNRIEKQVGFPDEITWPVAPEISSKHLTHT</sequence>
<dbReference type="Pfam" id="PF02413">
    <property type="entry name" value="Caudo_TAP"/>
    <property type="match status" value="1"/>
</dbReference>
<reference evidence="1 2" key="1">
    <citation type="submission" date="2017-09" db="EMBL/GenBank/DDBJ databases">
        <authorList>
            <person name="Haney C."/>
            <person name="Melnyk R."/>
        </authorList>
    </citation>
    <scope>NUCLEOTIDE SEQUENCE [LARGE SCALE GENOMIC DNA]</scope>
    <source>
        <strain evidence="1 2">CH229</strain>
    </source>
</reference>
<dbReference type="EMBL" id="NXHE01000010">
    <property type="protein sequence ID" value="PCM49714.1"/>
    <property type="molecule type" value="Genomic_DNA"/>
</dbReference>
<organism evidence="1 2">
    <name type="scientific">Pseudomonas fluorescens</name>
    <dbReference type="NCBI Taxonomy" id="294"/>
    <lineage>
        <taxon>Bacteria</taxon>
        <taxon>Pseudomonadati</taxon>
        <taxon>Pseudomonadota</taxon>
        <taxon>Gammaproteobacteria</taxon>
        <taxon>Pseudomonadales</taxon>
        <taxon>Pseudomonadaceae</taxon>
        <taxon>Pseudomonas</taxon>
    </lineage>
</organism>
<gene>
    <name evidence="1" type="ORF">CP335_11055</name>
</gene>
<accession>A0A854X207</accession>
<evidence type="ECO:0000313" key="2">
    <source>
        <dbReference type="Proteomes" id="UP000218643"/>
    </source>
</evidence>